<dbReference type="AlphaFoldDB" id="A0AAE5LRX2"/>
<evidence type="ECO:0000256" key="1">
    <source>
        <dbReference type="SAM" id="MobiDB-lite"/>
    </source>
</evidence>
<evidence type="ECO:0000256" key="2">
    <source>
        <dbReference type="SAM" id="Phobius"/>
    </source>
</evidence>
<dbReference type="Proteomes" id="UP000822184">
    <property type="component" value="Unassembled WGS sequence"/>
</dbReference>
<feature type="transmembrane region" description="Helical" evidence="2">
    <location>
        <begin position="363"/>
        <end position="384"/>
    </location>
</feature>
<proteinExistence type="predicted"/>
<comment type="caution">
    <text evidence="3">The sequence shown here is derived from an EMBL/GenBank/DDBJ whole genome shotgun (WGS) entry which is preliminary data.</text>
</comment>
<feature type="compositionally biased region" description="Polar residues" evidence="1">
    <location>
        <begin position="264"/>
        <end position="279"/>
    </location>
</feature>
<dbReference type="EMBL" id="JABTDW010000001">
    <property type="protein sequence ID" value="NSB16518.1"/>
    <property type="molecule type" value="Genomic_DNA"/>
</dbReference>
<organism evidence="3 4">
    <name type="scientific">Clostridium beijerinckii</name>
    <name type="common">Clostridium MP</name>
    <dbReference type="NCBI Taxonomy" id="1520"/>
    <lineage>
        <taxon>Bacteria</taxon>
        <taxon>Bacillati</taxon>
        <taxon>Bacillota</taxon>
        <taxon>Clostridia</taxon>
        <taxon>Eubacteriales</taxon>
        <taxon>Clostridiaceae</taxon>
        <taxon>Clostridium</taxon>
    </lineage>
</organism>
<protein>
    <submittedName>
        <fullName evidence="3">Uncharacterized protein</fullName>
    </submittedName>
</protein>
<feature type="transmembrane region" description="Helical" evidence="2">
    <location>
        <begin position="333"/>
        <end position="351"/>
    </location>
</feature>
<sequence length="438" mass="48797">MKNSSIKNVVLEILLIASIMLAVLSVFFKYVLLNEATYLNIFDKSGTYGELKDYIYEKIDKVLSSKGINIDIKESIITEDDVKKEADNVVHEFLEYLKTGENNVKPIDTSIYKQRVSDMLDSIMDNMIKPTSSDLSFNDKFQIENMGYTKSISQVNGISYIKPALKDGQGNIKVEQLMSKSEAEAKVKEILRQKGLTEEEAIEKATKKGITEEQALKMLKDYGITIDDYESGESNSSTAPENSNDDVTKSQDGNNQRSKEEAASSLNNEGQNAVNNIQDGKNPKSKLDSIKGKLGDEASKSIDKEVEKMNFNKIIESNKVHKLALITSTIYKLFWLFIIMPIIIIGILIKVNANGLDSSLKYIGTAFFIAGLILVIVSSSVYHLKIYENINAIPVYLKDTVYNIAGYNLVGLLKYGATALATGILLFIPGVWKRVLNK</sequence>
<evidence type="ECO:0000313" key="4">
    <source>
        <dbReference type="Proteomes" id="UP000822184"/>
    </source>
</evidence>
<keyword evidence="2" id="KW-1133">Transmembrane helix</keyword>
<feature type="transmembrane region" description="Helical" evidence="2">
    <location>
        <begin position="9"/>
        <end position="32"/>
    </location>
</feature>
<keyword evidence="2" id="KW-0472">Membrane</keyword>
<evidence type="ECO:0000313" key="3">
    <source>
        <dbReference type="EMBL" id="NSB16518.1"/>
    </source>
</evidence>
<feature type="region of interest" description="Disordered" evidence="1">
    <location>
        <begin position="230"/>
        <end position="291"/>
    </location>
</feature>
<feature type="compositionally biased region" description="Polar residues" evidence="1">
    <location>
        <begin position="232"/>
        <end position="242"/>
    </location>
</feature>
<reference evidence="3" key="1">
    <citation type="submission" date="2020-06" db="EMBL/GenBank/DDBJ databases">
        <title>Genomic insights into acetone-butanol-ethanol (ABE) fermentation by sequencing solventogenic clostridia strains.</title>
        <authorList>
            <person name="Brown S."/>
        </authorList>
    </citation>
    <scope>NUCLEOTIDE SEQUENCE</scope>
    <source>
        <strain evidence="3">DJ123</strain>
    </source>
</reference>
<dbReference type="RefSeq" id="WP_077855192.1">
    <property type="nucleotide sequence ID" value="NZ_JABTDW010000001.1"/>
</dbReference>
<name>A0AAE5LRX2_CLOBE</name>
<keyword evidence="2" id="KW-0812">Transmembrane</keyword>
<feature type="transmembrane region" description="Helical" evidence="2">
    <location>
        <begin position="404"/>
        <end position="428"/>
    </location>
</feature>
<gene>
    <name evidence="3" type="ORF">BCD95_004777</name>
</gene>
<accession>A0AAE5LRX2</accession>
<feature type="compositionally biased region" description="Basic and acidic residues" evidence="1">
    <location>
        <begin position="281"/>
        <end position="291"/>
    </location>
</feature>